<dbReference type="EMBL" id="JAARZA010000008">
    <property type="protein sequence ID" value="MBC2241889.1"/>
    <property type="molecule type" value="Genomic_DNA"/>
</dbReference>
<name>A0A842FB64_9LIST</name>
<sequence>MEKMIEEFHKHIKQSDSKRDCDPELEQTFYSLLDDDMKEAYDRINEQKSEAQFTKLSTTYMQGFRMGMQVAKDVSKNDSDDTPF</sequence>
<reference evidence="1 2" key="1">
    <citation type="submission" date="2020-03" db="EMBL/GenBank/DDBJ databases">
        <title>Soil Listeria distribution.</title>
        <authorList>
            <person name="Liao J."/>
            <person name="Wiedmann M."/>
        </authorList>
    </citation>
    <scope>NUCLEOTIDE SEQUENCE [LARGE SCALE GENOMIC DNA]</scope>
    <source>
        <strain evidence="1 2">FSL L7-0149</strain>
    </source>
</reference>
<accession>A0A842FB64</accession>
<protein>
    <submittedName>
        <fullName evidence="1">Uncharacterized protein</fullName>
    </submittedName>
</protein>
<dbReference type="Proteomes" id="UP000553016">
    <property type="component" value="Unassembled WGS sequence"/>
</dbReference>
<gene>
    <name evidence="1" type="ORF">HCB35_15540</name>
</gene>
<evidence type="ECO:0000313" key="2">
    <source>
        <dbReference type="Proteomes" id="UP000553016"/>
    </source>
</evidence>
<organism evidence="1 2">
    <name type="scientific">Listeria booriae</name>
    <dbReference type="NCBI Taxonomy" id="1552123"/>
    <lineage>
        <taxon>Bacteria</taxon>
        <taxon>Bacillati</taxon>
        <taxon>Bacillota</taxon>
        <taxon>Bacilli</taxon>
        <taxon>Bacillales</taxon>
        <taxon>Listeriaceae</taxon>
        <taxon>Listeria</taxon>
    </lineage>
</organism>
<comment type="caution">
    <text evidence="1">The sequence shown here is derived from an EMBL/GenBank/DDBJ whole genome shotgun (WGS) entry which is preliminary data.</text>
</comment>
<dbReference type="AlphaFoldDB" id="A0A842FB64"/>
<evidence type="ECO:0000313" key="1">
    <source>
        <dbReference type="EMBL" id="MBC2241889.1"/>
    </source>
</evidence>
<dbReference type="RefSeq" id="WP_185541643.1">
    <property type="nucleotide sequence ID" value="NZ_JAARZA010000008.1"/>
</dbReference>
<proteinExistence type="predicted"/>